<proteinExistence type="predicted"/>
<dbReference type="EMBL" id="ADZX01000497">
    <property type="protein sequence ID" value="EFK96402.1"/>
    <property type="molecule type" value="Genomic_DNA"/>
</dbReference>
<name>D9PJ62_9ZZZZ</name>
<reference evidence="1" key="1">
    <citation type="submission" date="2010-07" db="EMBL/GenBank/DDBJ databases">
        <authorList>
            <consortium name="CONSOLIDER consortium CSD2007-00005"/>
            <person name="Guazzaroni M.-E."/>
            <person name="Richter M."/>
            <person name="Garcia-Salamanca A."/>
            <person name="Yarza P."/>
            <person name="Ferrer M."/>
        </authorList>
    </citation>
    <scope>NUCLEOTIDE SEQUENCE</scope>
</reference>
<gene>
    <name evidence="1" type="ORF">LDC_1571</name>
</gene>
<protein>
    <submittedName>
        <fullName evidence="1">Uncharacterized protein</fullName>
    </submittedName>
</protein>
<accession>D9PJ62</accession>
<reference evidence="1" key="2">
    <citation type="journal article" date="2011" name="Microb. Ecol.">
        <title>Taxonomic and Functional Metagenomic Profiling of the Microbial Community in the Anoxic Sediment of a Sub-saline Shallow Lake (Laguna de Carrizo, Central Spain).</title>
        <authorList>
            <person name="Ferrer M."/>
            <person name="Guazzaroni M.E."/>
            <person name="Richter M."/>
            <person name="Garcia-Salamanca A."/>
            <person name="Yarza P."/>
            <person name="Suarez-Suarez A."/>
            <person name="Solano J."/>
            <person name="Alcaide M."/>
            <person name="van Dillewijn P."/>
            <person name="Molina-Henares M.A."/>
            <person name="Lopez-Cortes N."/>
            <person name="Al-Ramahi Y."/>
            <person name="Guerrero C."/>
            <person name="Acosta A."/>
            <person name="de Eugenio L.I."/>
            <person name="Martinez V."/>
            <person name="Marques S."/>
            <person name="Rojo F."/>
            <person name="Santero E."/>
            <person name="Genilloud O."/>
            <person name="Perez-Perez J."/>
            <person name="Rossello-Mora R."/>
            <person name="Ramos J.L."/>
        </authorList>
    </citation>
    <scope>NUCLEOTIDE SEQUENCE</scope>
</reference>
<organism evidence="1">
    <name type="scientific">sediment metagenome</name>
    <dbReference type="NCBI Taxonomy" id="749907"/>
    <lineage>
        <taxon>unclassified sequences</taxon>
        <taxon>metagenomes</taxon>
        <taxon>ecological metagenomes</taxon>
    </lineage>
</organism>
<evidence type="ECO:0000313" key="1">
    <source>
        <dbReference type="EMBL" id="EFK96402.1"/>
    </source>
</evidence>
<comment type="caution">
    <text evidence="1">The sequence shown here is derived from an EMBL/GenBank/DDBJ whole genome shotgun (WGS) entry which is preliminary data.</text>
</comment>
<sequence>MVQITAPEFIQVLDSRVPTQFIRNLENQFSSGIVALEENEPFLILETSNFDASYSNMLA</sequence>
<dbReference type="AlphaFoldDB" id="D9PJ62"/>